<dbReference type="EMBL" id="KB446564">
    <property type="protein sequence ID" value="EME78097.1"/>
    <property type="molecule type" value="Genomic_DNA"/>
</dbReference>
<dbReference type="GeneID" id="19334146"/>
<dbReference type="KEGG" id="pfj:MYCFIDRAFT_179536"/>
<organism evidence="1 2">
    <name type="scientific">Pseudocercospora fijiensis (strain CIRAD86)</name>
    <name type="common">Black leaf streak disease fungus</name>
    <name type="synonym">Mycosphaerella fijiensis</name>
    <dbReference type="NCBI Taxonomy" id="383855"/>
    <lineage>
        <taxon>Eukaryota</taxon>
        <taxon>Fungi</taxon>
        <taxon>Dikarya</taxon>
        <taxon>Ascomycota</taxon>
        <taxon>Pezizomycotina</taxon>
        <taxon>Dothideomycetes</taxon>
        <taxon>Dothideomycetidae</taxon>
        <taxon>Mycosphaerellales</taxon>
        <taxon>Mycosphaerellaceae</taxon>
        <taxon>Pseudocercospora</taxon>
    </lineage>
</organism>
<dbReference type="VEuPathDB" id="FungiDB:MYCFIDRAFT_179536"/>
<protein>
    <submittedName>
        <fullName evidence="1">Uncharacterized protein</fullName>
    </submittedName>
</protein>
<dbReference type="HOGENOM" id="CLU_563954_0_0_1"/>
<evidence type="ECO:0000313" key="2">
    <source>
        <dbReference type="Proteomes" id="UP000016932"/>
    </source>
</evidence>
<keyword evidence="2" id="KW-1185">Reference proteome</keyword>
<sequence>MLNNGLDAQSEPRYHVGSIADECRGVVAVAEVLGYLLVDLELMQGVELGAGVEVGGRVEVVVALELGMPNSSRGSDWSSGGKDMSALVDTVFESSDKLVLAKEYRSKMKFIEQHVIASHAFDITRGTYSDRSVPKSIGTMNRDQAQTMHHQFKTHTPRPACSSSCLLRPATVSRTSGALTDITKHDRCEACNICANSALQNAAAIGFVSRAPDEPRRDRDAWISGFLMSANTSERWLYQNDLIGICSTYSTSAALRQRLEPHFSTLLHAVDRISTLSLRSSQLILPEHQDFHVLQLHGKFHSPHCFELLMSTAIASRRVVSGIIDRRDTPWRRPQPHPLLIPLRDALRASGVIERMGGGEEDGDAWRGWHIGDRHRRWVEKRKAKKDAKRNASVPPYEPKSAYGTEDGMVAVASGMGLEGFGITEPRTPACDQYLMSSAREFEAPGCRSCEEHCEELEGLAVAMVMCAPNEHLMLISWSEVMWD</sequence>
<evidence type="ECO:0000313" key="1">
    <source>
        <dbReference type="EMBL" id="EME78097.1"/>
    </source>
</evidence>
<reference evidence="1 2" key="1">
    <citation type="journal article" date="2012" name="PLoS Pathog.">
        <title>Diverse lifestyles and strategies of plant pathogenesis encoded in the genomes of eighteen Dothideomycetes fungi.</title>
        <authorList>
            <person name="Ohm R.A."/>
            <person name="Feau N."/>
            <person name="Henrissat B."/>
            <person name="Schoch C.L."/>
            <person name="Horwitz B.A."/>
            <person name="Barry K.W."/>
            <person name="Condon B.J."/>
            <person name="Copeland A.C."/>
            <person name="Dhillon B."/>
            <person name="Glaser F."/>
            <person name="Hesse C.N."/>
            <person name="Kosti I."/>
            <person name="LaButti K."/>
            <person name="Lindquist E.A."/>
            <person name="Lucas S."/>
            <person name="Salamov A.A."/>
            <person name="Bradshaw R.E."/>
            <person name="Ciuffetti L."/>
            <person name="Hamelin R.C."/>
            <person name="Kema G.H.J."/>
            <person name="Lawrence C."/>
            <person name="Scott J.A."/>
            <person name="Spatafora J.W."/>
            <person name="Turgeon B.G."/>
            <person name="de Wit P.J.G.M."/>
            <person name="Zhong S."/>
            <person name="Goodwin S.B."/>
            <person name="Grigoriev I.V."/>
        </authorList>
    </citation>
    <scope>NUCLEOTIDE SEQUENCE [LARGE SCALE GENOMIC DNA]</scope>
    <source>
        <strain evidence="1 2">CIRAD86</strain>
    </source>
</reference>
<accession>M3AKV4</accession>
<proteinExistence type="predicted"/>
<dbReference type="Proteomes" id="UP000016932">
    <property type="component" value="Unassembled WGS sequence"/>
</dbReference>
<dbReference type="AlphaFoldDB" id="M3AKV4"/>
<dbReference type="RefSeq" id="XP_007931791.1">
    <property type="nucleotide sequence ID" value="XM_007933600.1"/>
</dbReference>
<name>M3AKV4_PSEFD</name>
<gene>
    <name evidence="1" type="ORF">MYCFIDRAFT_179536</name>
</gene>